<feature type="transmembrane region" description="Helical" evidence="2">
    <location>
        <begin position="281"/>
        <end position="304"/>
    </location>
</feature>
<dbReference type="OrthoDB" id="194289at2759"/>
<evidence type="ECO:0008006" key="5">
    <source>
        <dbReference type="Google" id="ProtNLM"/>
    </source>
</evidence>
<dbReference type="Pfam" id="PF11911">
    <property type="entry name" value="DUF3429"/>
    <property type="match status" value="1"/>
</dbReference>
<gene>
    <name evidence="3" type="ORF">BKA67DRAFT_141356</name>
</gene>
<keyword evidence="2" id="KW-0472">Membrane</keyword>
<feature type="compositionally biased region" description="Basic and acidic residues" evidence="1">
    <location>
        <begin position="341"/>
        <end position="384"/>
    </location>
</feature>
<keyword evidence="2" id="KW-0812">Transmembrane</keyword>
<dbReference type="AlphaFoldDB" id="A0A9P8RJY6"/>
<dbReference type="Proteomes" id="UP000758603">
    <property type="component" value="Unassembled WGS sequence"/>
</dbReference>
<sequence>MLRSTRPLWTSSTRTLLSQNAATTTSRLQASQLTSISRSRTPNASTTARVLPLIHKTSYATKHVQDKEDPEEVKKWAEEKLEPHPEAVSSESSVRHFSDFLEPSQRPANKDDPAAAPPVKDGVAHDLNLVKETFSLSTVPKESLYLGLAGTLPYLATSFSNVYLSWALNTEWPTSSNFVNSILMTHDNARYWLGVVEPLQMGYGAVIISFLGAIHWGLEYAEKTPSKPRTQFRYGMGVAASIVAWPTLFLPWQFALTSQFAAFVGLYFADSRATVRGWAPYWYGTYRFVLTAIVGAAIMISIIGRSKIGDTAPRLSGLSEKFHATHGEEPYSNKWANAEQPAKKEYQNKKAEEEKRKQEEEAKKQEEEEAKKCEEGCEERREEG</sequence>
<feature type="transmembrane region" description="Helical" evidence="2">
    <location>
        <begin position="242"/>
        <end position="269"/>
    </location>
</feature>
<organism evidence="3 4">
    <name type="scientific">Truncatella angustata</name>
    <dbReference type="NCBI Taxonomy" id="152316"/>
    <lineage>
        <taxon>Eukaryota</taxon>
        <taxon>Fungi</taxon>
        <taxon>Dikarya</taxon>
        <taxon>Ascomycota</taxon>
        <taxon>Pezizomycotina</taxon>
        <taxon>Sordariomycetes</taxon>
        <taxon>Xylariomycetidae</taxon>
        <taxon>Amphisphaeriales</taxon>
        <taxon>Sporocadaceae</taxon>
        <taxon>Truncatella</taxon>
    </lineage>
</organism>
<dbReference type="PANTHER" id="PTHR15887">
    <property type="entry name" value="TRANSMEMBRANE PROTEIN 69"/>
    <property type="match status" value="1"/>
</dbReference>
<evidence type="ECO:0000313" key="4">
    <source>
        <dbReference type="Proteomes" id="UP000758603"/>
    </source>
</evidence>
<feature type="transmembrane region" description="Helical" evidence="2">
    <location>
        <begin position="144"/>
        <end position="166"/>
    </location>
</feature>
<accession>A0A9P8RJY6</accession>
<evidence type="ECO:0000256" key="1">
    <source>
        <dbReference type="SAM" id="MobiDB-lite"/>
    </source>
</evidence>
<comment type="caution">
    <text evidence="3">The sequence shown here is derived from an EMBL/GenBank/DDBJ whole genome shotgun (WGS) entry which is preliminary data.</text>
</comment>
<proteinExistence type="predicted"/>
<dbReference type="InterPro" id="IPR021836">
    <property type="entry name" value="DUF3429"/>
</dbReference>
<evidence type="ECO:0000256" key="2">
    <source>
        <dbReference type="SAM" id="Phobius"/>
    </source>
</evidence>
<feature type="transmembrane region" description="Helical" evidence="2">
    <location>
        <begin position="201"/>
        <end position="221"/>
    </location>
</feature>
<name>A0A9P8RJY6_9PEZI</name>
<dbReference type="PANTHER" id="PTHR15887:SF1">
    <property type="entry name" value="TRANSMEMBRANE PROTEIN 69"/>
    <property type="match status" value="1"/>
</dbReference>
<dbReference type="EMBL" id="JAGPXC010000014">
    <property type="protein sequence ID" value="KAH6640080.1"/>
    <property type="molecule type" value="Genomic_DNA"/>
</dbReference>
<feature type="region of interest" description="Disordered" evidence="1">
    <location>
        <begin position="102"/>
        <end position="121"/>
    </location>
</feature>
<keyword evidence="4" id="KW-1185">Reference proteome</keyword>
<evidence type="ECO:0000313" key="3">
    <source>
        <dbReference type="EMBL" id="KAH6640080.1"/>
    </source>
</evidence>
<dbReference type="RefSeq" id="XP_045951154.1">
    <property type="nucleotide sequence ID" value="XM_046095063.1"/>
</dbReference>
<dbReference type="GeneID" id="70123956"/>
<feature type="region of interest" description="Disordered" evidence="1">
    <location>
        <begin position="329"/>
        <end position="384"/>
    </location>
</feature>
<feature type="region of interest" description="Disordered" evidence="1">
    <location>
        <begin position="29"/>
        <end position="48"/>
    </location>
</feature>
<reference evidence="3" key="1">
    <citation type="journal article" date="2021" name="Nat. Commun.">
        <title>Genetic determinants of endophytism in the Arabidopsis root mycobiome.</title>
        <authorList>
            <person name="Mesny F."/>
            <person name="Miyauchi S."/>
            <person name="Thiergart T."/>
            <person name="Pickel B."/>
            <person name="Atanasova L."/>
            <person name="Karlsson M."/>
            <person name="Huettel B."/>
            <person name="Barry K.W."/>
            <person name="Haridas S."/>
            <person name="Chen C."/>
            <person name="Bauer D."/>
            <person name="Andreopoulos W."/>
            <person name="Pangilinan J."/>
            <person name="LaButti K."/>
            <person name="Riley R."/>
            <person name="Lipzen A."/>
            <person name="Clum A."/>
            <person name="Drula E."/>
            <person name="Henrissat B."/>
            <person name="Kohler A."/>
            <person name="Grigoriev I.V."/>
            <person name="Martin F.M."/>
            <person name="Hacquard S."/>
        </authorList>
    </citation>
    <scope>NUCLEOTIDE SEQUENCE</scope>
    <source>
        <strain evidence="3">MPI-SDFR-AT-0073</strain>
    </source>
</reference>
<protein>
    <recommendedName>
        <fullName evidence="5">Mitochondrial inner membrane protein 1</fullName>
    </recommendedName>
</protein>
<keyword evidence="2" id="KW-1133">Transmembrane helix</keyword>